<keyword evidence="2" id="KW-1185">Reference proteome</keyword>
<evidence type="ECO:0000313" key="2">
    <source>
        <dbReference type="Proteomes" id="UP000316759"/>
    </source>
</evidence>
<evidence type="ECO:0000313" key="1">
    <source>
        <dbReference type="EMBL" id="TPP63559.1"/>
    </source>
</evidence>
<accession>A0A504YSV4</accession>
<name>A0A504YSV4_FASGI</name>
<dbReference type="EMBL" id="SUNJ01005530">
    <property type="protein sequence ID" value="TPP63559.1"/>
    <property type="molecule type" value="Genomic_DNA"/>
</dbReference>
<reference evidence="1 2" key="1">
    <citation type="submission" date="2019-04" db="EMBL/GenBank/DDBJ databases">
        <title>Annotation for the trematode Fasciola gigantica.</title>
        <authorList>
            <person name="Choi Y.-J."/>
        </authorList>
    </citation>
    <scope>NUCLEOTIDE SEQUENCE [LARGE SCALE GENOMIC DNA]</scope>
    <source>
        <strain evidence="1">Uganda_cow_1</strain>
    </source>
</reference>
<dbReference type="Proteomes" id="UP000316759">
    <property type="component" value="Unassembled WGS sequence"/>
</dbReference>
<comment type="caution">
    <text evidence="1">The sequence shown here is derived from an EMBL/GenBank/DDBJ whole genome shotgun (WGS) entry which is preliminary data.</text>
</comment>
<sequence>MSECFLECKTGRKPEWREMQVYPFVGNKSDSCQAVNIETCKTDALRWSATVNIIVFDKRSGYCTFGIIAKMPEQSVGSNEMQVYLKACCVFHPASRLHIWKHKRELCSVIHN</sequence>
<dbReference type="AlphaFoldDB" id="A0A504YSV4"/>
<organism evidence="1 2">
    <name type="scientific">Fasciola gigantica</name>
    <name type="common">Giant liver fluke</name>
    <dbReference type="NCBI Taxonomy" id="46835"/>
    <lineage>
        <taxon>Eukaryota</taxon>
        <taxon>Metazoa</taxon>
        <taxon>Spiralia</taxon>
        <taxon>Lophotrochozoa</taxon>
        <taxon>Platyhelminthes</taxon>
        <taxon>Trematoda</taxon>
        <taxon>Digenea</taxon>
        <taxon>Plagiorchiida</taxon>
        <taxon>Echinostomata</taxon>
        <taxon>Echinostomatoidea</taxon>
        <taxon>Fasciolidae</taxon>
        <taxon>Fasciola</taxon>
    </lineage>
</organism>
<protein>
    <submittedName>
        <fullName evidence="1">Uncharacterized protein</fullName>
    </submittedName>
</protein>
<gene>
    <name evidence="1" type="ORF">FGIG_01032</name>
</gene>
<proteinExistence type="predicted"/>